<sequence length="335" mass="39060">MLWKVSLILLHLIALTLVDAKRDRLTHIVIPYHYRQLPNLLTNIELWSKYPPYINKGSSKDTELTIVFYSSGGFLADAEKRDLELRINSSLALILDGVLLNSIQHIHAILNGDAIDSHIVGSRTMFDLLLYFYSYQLAGEDPLIFFYMEPDCLPIRGGWVEALQQECDTRSGRFWMQGSIFHGDSRVLFKRKDNDLPFFLHINGNAMYNIGPESYFREYYLIAVETISWRSRLMDKWLLSSGRSLEDLETRLNKIKYKATKRCAFKSYDMAIAYSLFLRSNFLQTRAFFDKFLYTDVVQNRWRSQYCLDEVHVSFPNTFLLHGGQHNASVCQLNE</sequence>
<dbReference type="VEuPathDB" id="MicrosporidiaDB:DI09_16p30"/>
<protein>
    <submittedName>
        <fullName evidence="2">Uncharacterized protein</fullName>
    </submittedName>
</protein>
<dbReference type="AlphaFoldDB" id="A0A098VUF2"/>
<reference evidence="2 3" key="1">
    <citation type="submission" date="2014-04" db="EMBL/GenBank/DDBJ databases">
        <title>A new species of microsporidia sheds light on the evolution of extreme parasitism.</title>
        <authorList>
            <person name="Haag K.L."/>
            <person name="James T.Y."/>
            <person name="Larsson R."/>
            <person name="Schaer T.M."/>
            <person name="Refardt D."/>
            <person name="Pombert J.-F."/>
            <person name="Ebert D."/>
        </authorList>
    </citation>
    <scope>NUCLEOTIDE SEQUENCE [LARGE SCALE GENOMIC DNA]</scope>
    <source>
        <strain evidence="2 3">UGP3</strain>
        <tissue evidence="2">Spores</tissue>
    </source>
</reference>
<dbReference type="RefSeq" id="XP_013238916.1">
    <property type="nucleotide sequence ID" value="XM_013383462.1"/>
</dbReference>
<feature type="chain" id="PRO_5001942042" evidence="1">
    <location>
        <begin position="21"/>
        <end position="335"/>
    </location>
</feature>
<dbReference type="EMBL" id="JMKJ01000077">
    <property type="protein sequence ID" value="KGG52449.1"/>
    <property type="molecule type" value="Genomic_DNA"/>
</dbReference>
<keyword evidence="1" id="KW-0732">Signal</keyword>
<keyword evidence="3" id="KW-1185">Reference proteome</keyword>
<evidence type="ECO:0000256" key="1">
    <source>
        <dbReference type="SAM" id="SignalP"/>
    </source>
</evidence>
<evidence type="ECO:0000313" key="2">
    <source>
        <dbReference type="EMBL" id="KGG52449.1"/>
    </source>
</evidence>
<name>A0A098VUF2_9MICR</name>
<dbReference type="GeneID" id="25258650"/>
<comment type="caution">
    <text evidence="2">The sequence shown here is derived from an EMBL/GenBank/DDBJ whole genome shotgun (WGS) entry which is preliminary data.</text>
</comment>
<dbReference type="OrthoDB" id="540503at2759"/>
<proteinExistence type="predicted"/>
<evidence type="ECO:0000313" key="3">
    <source>
        <dbReference type="Proteomes" id="UP000029725"/>
    </source>
</evidence>
<accession>A0A098VUF2</accession>
<dbReference type="Proteomes" id="UP000029725">
    <property type="component" value="Unassembled WGS sequence"/>
</dbReference>
<gene>
    <name evidence="2" type="ORF">DI09_16p30</name>
</gene>
<dbReference type="HOGENOM" id="CLU_829198_0_0_1"/>
<organism evidence="2 3">
    <name type="scientific">Mitosporidium daphniae</name>
    <dbReference type="NCBI Taxonomy" id="1485682"/>
    <lineage>
        <taxon>Eukaryota</taxon>
        <taxon>Fungi</taxon>
        <taxon>Fungi incertae sedis</taxon>
        <taxon>Microsporidia</taxon>
        <taxon>Mitosporidium</taxon>
    </lineage>
</organism>
<feature type="signal peptide" evidence="1">
    <location>
        <begin position="1"/>
        <end position="20"/>
    </location>
</feature>